<sequence length="141" mass="16036">MPFHLPPFSFLFAVDPRREIDKIQKLIQHISPYDFSLSISSFYTENHKSPSPINNETKTLQLRCLSFHSIALFFISFPSSFSINFLTRSSISSPFASLLISIPMSHSLQANQHFVYFSVKKGQRNSGTPVATLSIIEFHPI</sequence>
<gene>
    <name evidence="1" type="ORF">MANES_04G106150v8</name>
</gene>
<name>A0ACB7HUK1_MANES</name>
<dbReference type="Proteomes" id="UP000091857">
    <property type="component" value="Chromosome 4"/>
</dbReference>
<reference evidence="2" key="1">
    <citation type="journal article" date="2016" name="Nat. Biotechnol.">
        <title>Sequencing wild and cultivated cassava and related species reveals extensive interspecific hybridization and genetic diversity.</title>
        <authorList>
            <person name="Bredeson J.V."/>
            <person name="Lyons J.B."/>
            <person name="Prochnik S.E."/>
            <person name="Wu G.A."/>
            <person name="Ha C.M."/>
            <person name="Edsinger-Gonzales E."/>
            <person name="Grimwood J."/>
            <person name="Schmutz J."/>
            <person name="Rabbi I.Y."/>
            <person name="Egesi C."/>
            <person name="Nauluvula P."/>
            <person name="Lebot V."/>
            <person name="Ndunguru J."/>
            <person name="Mkamilo G."/>
            <person name="Bart R.S."/>
            <person name="Setter T.L."/>
            <person name="Gleadow R.M."/>
            <person name="Kulakow P."/>
            <person name="Ferguson M.E."/>
            <person name="Rounsley S."/>
            <person name="Rokhsar D.S."/>
        </authorList>
    </citation>
    <scope>NUCLEOTIDE SEQUENCE [LARGE SCALE GENOMIC DNA]</scope>
    <source>
        <strain evidence="2">cv. AM560-2</strain>
    </source>
</reference>
<proteinExistence type="predicted"/>
<accession>A0ACB7HUK1</accession>
<keyword evidence="2" id="KW-1185">Reference proteome</keyword>
<evidence type="ECO:0000313" key="1">
    <source>
        <dbReference type="EMBL" id="KAG8656202.1"/>
    </source>
</evidence>
<protein>
    <submittedName>
        <fullName evidence="1">Uncharacterized protein</fullName>
    </submittedName>
</protein>
<organism evidence="1 2">
    <name type="scientific">Manihot esculenta</name>
    <name type="common">Cassava</name>
    <name type="synonym">Jatropha manihot</name>
    <dbReference type="NCBI Taxonomy" id="3983"/>
    <lineage>
        <taxon>Eukaryota</taxon>
        <taxon>Viridiplantae</taxon>
        <taxon>Streptophyta</taxon>
        <taxon>Embryophyta</taxon>
        <taxon>Tracheophyta</taxon>
        <taxon>Spermatophyta</taxon>
        <taxon>Magnoliopsida</taxon>
        <taxon>eudicotyledons</taxon>
        <taxon>Gunneridae</taxon>
        <taxon>Pentapetalae</taxon>
        <taxon>rosids</taxon>
        <taxon>fabids</taxon>
        <taxon>Malpighiales</taxon>
        <taxon>Euphorbiaceae</taxon>
        <taxon>Crotonoideae</taxon>
        <taxon>Manihoteae</taxon>
        <taxon>Manihot</taxon>
    </lineage>
</organism>
<comment type="caution">
    <text evidence="1">The sequence shown here is derived from an EMBL/GenBank/DDBJ whole genome shotgun (WGS) entry which is preliminary data.</text>
</comment>
<dbReference type="EMBL" id="CM004390">
    <property type="protein sequence ID" value="KAG8656202.1"/>
    <property type="molecule type" value="Genomic_DNA"/>
</dbReference>
<evidence type="ECO:0000313" key="2">
    <source>
        <dbReference type="Proteomes" id="UP000091857"/>
    </source>
</evidence>